<dbReference type="Pfam" id="PF01381">
    <property type="entry name" value="HTH_3"/>
    <property type="match status" value="1"/>
</dbReference>
<dbReference type="GO" id="GO:0003700">
    <property type="term" value="F:DNA-binding transcription factor activity"/>
    <property type="evidence" value="ECO:0007669"/>
    <property type="project" value="TreeGrafter"/>
</dbReference>
<dbReference type="GO" id="GO:0005829">
    <property type="term" value="C:cytosol"/>
    <property type="evidence" value="ECO:0007669"/>
    <property type="project" value="TreeGrafter"/>
</dbReference>
<comment type="caution">
    <text evidence="3">The sequence shown here is derived from an EMBL/GenBank/DDBJ whole genome shotgun (WGS) entry which is preliminary data.</text>
</comment>
<accession>A0AAE3KSD2</accession>
<protein>
    <submittedName>
        <fullName evidence="3">XRE family transcriptional regulator</fullName>
    </submittedName>
</protein>
<dbReference type="GO" id="GO:0003677">
    <property type="term" value="F:DNA binding"/>
    <property type="evidence" value="ECO:0007669"/>
    <property type="project" value="UniProtKB-KW"/>
</dbReference>
<proteinExistence type="predicted"/>
<reference evidence="3 4" key="1">
    <citation type="submission" date="2018-11" db="EMBL/GenBank/DDBJ databases">
        <title>Novel bacteria species description.</title>
        <authorList>
            <person name="Han J.-H."/>
        </authorList>
    </citation>
    <scope>NUCLEOTIDE SEQUENCE [LARGE SCALE GENOMIC DNA]</scope>
    <source>
        <strain evidence="3 4">KCTC23259</strain>
    </source>
</reference>
<name>A0AAE3KSD2_9BACT</name>
<sequence length="76" mass="8336">MNNSRNTDLLKKFGANLKRLRESKGLSQEELCFKSGLSKNQIGNIERGEVNTTISTLAAIGLALELPASDLLKFDI</sequence>
<dbReference type="PROSITE" id="PS50943">
    <property type="entry name" value="HTH_CROC1"/>
    <property type="match status" value="1"/>
</dbReference>
<dbReference type="EMBL" id="RJUF01000018">
    <property type="protein sequence ID" value="MCP9762983.1"/>
    <property type="molecule type" value="Genomic_DNA"/>
</dbReference>
<dbReference type="InterPro" id="IPR001387">
    <property type="entry name" value="Cro/C1-type_HTH"/>
</dbReference>
<dbReference type="InterPro" id="IPR010982">
    <property type="entry name" value="Lambda_DNA-bd_dom_sf"/>
</dbReference>
<dbReference type="RefSeq" id="WP_255036764.1">
    <property type="nucleotide sequence ID" value="NZ_RJUF01000018.1"/>
</dbReference>
<dbReference type="CDD" id="cd00093">
    <property type="entry name" value="HTH_XRE"/>
    <property type="match status" value="1"/>
</dbReference>
<dbReference type="PANTHER" id="PTHR46797:SF1">
    <property type="entry name" value="METHYLPHOSPHONATE SYNTHASE"/>
    <property type="match status" value="1"/>
</dbReference>
<dbReference type="Proteomes" id="UP001204144">
    <property type="component" value="Unassembled WGS sequence"/>
</dbReference>
<gene>
    <name evidence="3" type="ORF">EGI31_08445</name>
</gene>
<dbReference type="SUPFAM" id="SSF47413">
    <property type="entry name" value="lambda repressor-like DNA-binding domains"/>
    <property type="match status" value="1"/>
</dbReference>
<evidence type="ECO:0000259" key="2">
    <source>
        <dbReference type="PROSITE" id="PS50943"/>
    </source>
</evidence>
<evidence type="ECO:0000313" key="4">
    <source>
        <dbReference type="Proteomes" id="UP001204144"/>
    </source>
</evidence>
<keyword evidence="4" id="KW-1185">Reference proteome</keyword>
<dbReference type="SMART" id="SM00530">
    <property type="entry name" value="HTH_XRE"/>
    <property type="match status" value="1"/>
</dbReference>
<dbReference type="InterPro" id="IPR050807">
    <property type="entry name" value="TransReg_Diox_bact_type"/>
</dbReference>
<feature type="domain" description="HTH cro/C1-type" evidence="2">
    <location>
        <begin position="17"/>
        <end position="71"/>
    </location>
</feature>
<dbReference type="PANTHER" id="PTHR46797">
    <property type="entry name" value="HTH-TYPE TRANSCRIPTIONAL REGULATOR"/>
    <property type="match status" value="1"/>
</dbReference>
<evidence type="ECO:0000313" key="3">
    <source>
        <dbReference type="EMBL" id="MCP9762983.1"/>
    </source>
</evidence>
<organism evidence="3 4">
    <name type="scientific">Lacihabitans soyangensis</name>
    <dbReference type="NCBI Taxonomy" id="869394"/>
    <lineage>
        <taxon>Bacteria</taxon>
        <taxon>Pseudomonadati</taxon>
        <taxon>Bacteroidota</taxon>
        <taxon>Cytophagia</taxon>
        <taxon>Cytophagales</taxon>
        <taxon>Leadbetterellaceae</taxon>
        <taxon>Lacihabitans</taxon>
    </lineage>
</organism>
<keyword evidence="1" id="KW-0238">DNA-binding</keyword>
<dbReference type="AlphaFoldDB" id="A0AAE3KSD2"/>
<dbReference type="Gene3D" id="1.10.260.40">
    <property type="entry name" value="lambda repressor-like DNA-binding domains"/>
    <property type="match status" value="1"/>
</dbReference>
<evidence type="ECO:0000256" key="1">
    <source>
        <dbReference type="ARBA" id="ARBA00023125"/>
    </source>
</evidence>